<reference evidence="1 2" key="1">
    <citation type="submission" date="2018-06" db="EMBL/GenBank/DDBJ databases">
        <authorList>
            <consortium name="Pathogen Informatics"/>
            <person name="Doyle S."/>
        </authorList>
    </citation>
    <scope>NUCLEOTIDE SEQUENCE [LARGE SCALE GENOMIC DNA]</scope>
    <source>
        <strain evidence="1 2">NCTC10742</strain>
    </source>
</reference>
<dbReference type="Gene3D" id="2.30.110.10">
    <property type="entry name" value="Electron Transport, Fmn-binding Protein, Chain A"/>
    <property type="match status" value="1"/>
</dbReference>
<organism evidence="1 2">
    <name type="scientific">Mycolicibacterium gilvum</name>
    <dbReference type="NCBI Taxonomy" id="1804"/>
    <lineage>
        <taxon>Bacteria</taxon>
        <taxon>Bacillati</taxon>
        <taxon>Actinomycetota</taxon>
        <taxon>Actinomycetes</taxon>
        <taxon>Mycobacteriales</taxon>
        <taxon>Mycobacteriaceae</taxon>
        <taxon>Mycolicibacterium</taxon>
    </lineage>
</organism>
<dbReference type="SUPFAM" id="SSF50475">
    <property type="entry name" value="FMN-binding split barrel"/>
    <property type="match status" value="1"/>
</dbReference>
<dbReference type="AlphaFoldDB" id="A0A378SR26"/>
<sequence>MTGHRVRRNLPRVASPAVEIIENYFTCEFTTIARDGSPQTWPVSPRLLTDGRFLLTTSIGLPQKAFNIRRNPKVAMLFSEPTGSGLTSAGAVLIQGDAIAEDRIVTDVATEPELAALTETLFARQPAGAFWSSWPGRQLWWSYYMRLLIYVTPRRALFWPTRDFTTAPIELDLNEVQRVV</sequence>
<proteinExistence type="predicted"/>
<name>A0A378SR26_9MYCO</name>
<dbReference type="EMBL" id="UGQM01000001">
    <property type="protein sequence ID" value="STZ45061.1"/>
    <property type="molecule type" value="Genomic_DNA"/>
</dbReference>
<evidence type="ECO:0000313" key="1">
    <source>
        <dbReference type="EMBL" id="STZ45061.1"/>
    </source>
</evidence>
<evidence type="ECO:0000313" key="2">
    <source>
        <dbReference type="Proteomes" id="UP000254291"/>
    </source>
</evidence>
<dbReference type="InterPro" id="IPR012349">
    <property type="entry name" value="Split_barrel_FMN-bd"/>
</dbReference>
<dbReference type="Proteomes" id="UP000254291">
    <property type="component" value="Unassembled WGS sequence"/>
</dbReference>
<protein>
    <submittedName>
        <fullName evidence="1">Pyridoxamine 5'-phosphate oxidase-like protein</fullName>
    </submittedName>
</protein>
<gene>
    <name evidence="1" type="ORF">NCTC10742_04309</name>
</gene>
<accession>A0A378SR26</accession>